<keyword evidence="3" id="KW-0342">GTP-binding</keyword>
<dbReference type="SUPFAM" id="SSF52540">
    <property type="entry name" value="P-loop containing nucleoside triphosphate hydrolases"/>
    <property type="match status" value="1"/>
</dbReference>
<evidence type="ECO:0000256" key="1">
    <source>
        <dbReference type="ARBA" id="ARBA00008535"/>
    </source>
</evidence>
<keyword evidence="2" id="KW-0547">Nucleotide-binding</keyword>
<dbReference type="AlphaFoldDB" id="A0AAN9GQM3"/>
<dbReference type="PROSITE" id="PS51720">
    <property type="entry name" value="G_AIG1"/>
    <property type="match status" value="1"/>
</dbReference>
<sequence length="252" mass="29128">MTGVQSDYHVVVMGKTGSGKSATCNRLLGSNEFTVYRGMTGRTETVQRETVFEEHTRLHVIDTPDVFNLTMDEGTAIQEFRKWENYVTTGRVAFLLTVRLDVRFTPTDYNMYKRYRSFLPRNLRDNIVLAFTRVHDLEGDILDEVKLSTVNDLLKDARGRHVTFSKSDRNTSESGQNKDKIMNWMREMPQTADGPLQRSSSMTDIQLTMSRARRSASYPDLRSSDPHAGNWLQSIVHFFGAVRDYLRSWFYN</sequence>
<accession>A0AAN9GQM3</accession>
<dbReference type="EMBL" id="JBAMIC010000001">
    <property type="protein sequence ID" value="KAK7116506.1"/>
    <property type="molecule type" value="Genomic_DNA"/>
</dbReference>
<dbReference type="InterPro" id="IPR006703">
    <property type="entry name" value="G_AIG1"/>
</dbReference>
<name>A0AAN9GQM3_9CAEN</name>
<evidence type="ECO:0000256" key="2">
    <source>
        <dbReference type="ARBA" id="ARBA00022741"/>
    </source>
</evidence>
<evidence type="ECO:0000259" key="4">
    <source>
        <dbReference type="PROSITE" id="PS51720"/>
    </source>
</evidence>
<dbReference type="PANTHER" id="PTHR10903:SF184">
    <property type="entry name" value="GTP-BINDING PROTEIN A"/>
    <property type="match status" value="1"/>
</dbReference>
<dbReference type="Gene3D" id="3.40.50.300">
    <property type="entry name" value="P-loop containing nucleotide triphosphate hydrolases"/>
    <property type="match status" value="1"/>
</dbReference>
<comment type="caution">
    <text evidence="5">The sequence shown here is derived from an EMBL/GenBank/DDBJ whole genome shotgun (WGS) entry which is preliminary data.</text>
</comment>
<dbReference type="PANTHER" id="PTHR10903">
    <property type="entry name" value="GTPASE, IMAP FAMILY MEMBER-RELATED"/>
    <property type="match status" value="1"/>
</dbReference>
<dbReference type="InterPro" id="IPR045058">
    <property type="entry name" value="GIMA/IAN/Toc"/>
</dbReference>
<evidence type="ECO:0000313" key="5">
    <source>
        <dbReference type="EMBL" id="KAK7116506.1"/>
    </source>
</evidence>
<organism evidence="5 6">
    <name type="scientific">Littorina saxatilis</name>
    <dbReference type="NCBI Taxonomy" id="31220"/>
    <lineage>
        <taxon>Eukaryota</taxon>
        <taxon>Metazoa</taxon>
        <taxon>Spiralia</taxon>
        <taxon>Lophotrochozoa</taxon>
        <taxon>Mollusca</taxon>
        <taxon>Gastropoda</taxon>
        <taxon>Caenogastropoda</taxon>
        <taxon>Littorinimorpha</taxon>
        <taxon>Littorinoidea</taxon>
        <taxon>Littorinidae</taxon>
        <taxon>Littorina</taxon>
    </lineage>
</organism>
<dbReference type="GO" id="GO:0005525">
    <property type="term" value="F:GTP binding"/>
    <property type="evidence" value="ECO:0007669"/>
    <property type="project" value="UniProtKB-KW"/>
</dbReference>
<evidence type="ECO:0000256" key="3">
    <source>
        <dbReference type="ARBA" id="ARBA00023134"/>
    </source>
</evidence>
<comment type="similarity">
    <text evidence="1">Belongs to the TRAFAC class TrmE-Era-EngA-EngB-Septin-like GTPase superfamily. AIG1/Toc34/Toc159-like paraseptin GTPase family. IAN subfamily.</text>
</comment>
<dbReference type="Proteomes" id="UP001374579">
    <property type="component" value="Unassembled WGS sequence"/>
</dbReference>
<keyword evidence="6" id="KW-1185">Reference proteome</keyword>
<proteinExistence type="inferred from homology"/>
<feature type="domain" description="AIG1-type G" evidence="4">
    <location>
        <begin position="5"/>
        <end position="206"/>
    </location>
</feature>
<reference evidence="5 6" key="1">
    <citation type="submission" date="2024-02" db="EMBL/GenBank/DDBJ databases">
        <title>Chromosome-scale genome assembly of the rough periwinkle Littorina saxatilis.</title>
        <authorList>
            <person name="De Jode A."/>
            <person name="Faria R."/>
            <person name="Formenti G."/>
            <person name="Sims Y."/>
            <person name="Smith T.P."/>
            <person name="Tracey A."/>
            <person name="Wood J.M.D."/>
            <person name="Zagrodzka Z.B."/>
            <person name="Johannesson K."/>
            <person name="Butlin R.K."/>
            <person name="Leder E.H."/>
        </authorList>
    </citation>
    <scope>NUCLEOTIDE SEQUENCE [LARGE SCALE GENOMIC DNA]</scope>
    <source>
        <strain evidence="5">Snail1</strain>
        <tissue evidence="5">Muscle</tissue>
    </source>
</reference>
<dbReference type="Pfam" id="PF04548">
    <property type="entry name" value="AIG1"/>
    <property type="match status" value="1"/>
</dbReference>
<protein>
    <recommendedName>
        <fullName evidence="4">AIG1-type G domain-containing protein</fullName>
    </recommendedName>
</protein>
<gene>
    <name evidence="5" type="ORF">V1264_002173</name>
</gene>
<evidence type="ECO:0000313" key="6">
    <source>
        <dbReference type="Proteomes" id="UP001374579"/>
    </source>
</evidence>
<dbReference type="InterPro" id="IPR027417">
    <property type="entry name" value="P-loop_NTPase"/>
</dbReference>